<dbReference type="EMBL" id="CP042914">
    <property type="protein sequence ID" value="QEG38489.1"/>
    <property type="molecule type" value="Genomic_DNA"/>
</dbReference>
<dbReference type="AlphaFoldDB" id="A0A5B9QKG8"/>
<protein>
    <recommendedName>
        <fullName evidence="4">Flagellar protein FliL</fullName>
    </recommendedName>
</protein>
<feature type="transmembrane region" description="Helical" evidence="1">
    <location>
        <begin position="15"/>
        <end position="35"/>
    </location>
</feature>
<organism evidence="2 3">
    <name type="scientific">Roseimaritima ulvae</name>
    <dbReference type="NCBI Taxonomy" id="980254"/>
    <lineage>
        <taxon>Bacteria</taxon>
        <taxon>Pseudomonadati</taxon>
        <taxon>Planctomycetota</taxon>
        <taxon>Planctomycetia</taxon>
        <taxon>Pirellulales</taxon>
        <taxon>Pirellulaceae</taxon>
        <taxon>Roseimaritima</taxon>
    </lineage>
</organism>
<name>A0A5B9QKG8_9BACT</name>
<keyword evidence="1" id="KW-0812">Transmembrane</keyword>
<proteinExistence type="predicted"/>
<gene>
    <name evidence="2" type="ORF">UC8_04460</name>
</gene>
<evidence type="ECO:0000313" key="3">
    <source>
        <dbReference type="Proteomes" id="UP000325286"/>
    </source>
</evidence>
<dbReference type="KEGG" id="rul:UC8_04460"/>
<reference evidence="2 3" key="1">
    <citation type="submission" date="2019-08" db="EMBL/GenBank/DDBJ databases">
        <title>Deep-cultivation of Planctomycetes and their phenomic and genomic characterization uncovers novel biology.</title>
        <authorList>
            <person name="Wiegand S."/>
            <person name="Jogler M."/>
            <person name="Boedeker C."/>
            <person name="Pinto D."/>
            <person name="Vollmers J."/>
            <person name="Rivas-Marin E."/>
            <person name="Kohn T."/>
            <person name="Peeters S.H."/>
            <person name="Heuer A."/>
            <person name="Rast P."/>
            <person name="Oberbeckmann S."/>
            <person name="Bunk B."/>
            <person name="Jeske O."/>
            <person name="Meyerdierks A."/>
            <person name="Storesund J.E."/>
            <person name="Kallscheuer N."/>
            <person name="Luecker S."/>
            <person name="Lage O.M."/>
            <person name="Pohl T."/>
            <person name="Merkel B.J."/>
            <person name="Hornburger P."/>
            <person name="Mueller R.-W."/>
            <person name="Bruemmer F."/>
            <person name="Labrenz M."/>
            <person name="Spormann A.M."/>
            <person name="Op den Camp H."/>
            <person name="Overmann J."/>
            <person name="Amann R."/>
            <person name="Jetten M.S.M."/>
            <person name="Mascher T."/>
            <person name="Medema M.H."/>
            <person name="Devos D.P."/>
            <person name="Kaster A.-K."/>
            <person name="Ovreas L."/>
            <person name="Rohde M."/>
            <person name="Galperin M.Y."/>
            <person name="Jogler C."/>
        </authorList>
    </citation>
    <scope>NUCLEOTIDE SEQUENCE [LARGE SCALE GENOMIC DNA]</scope>
    <source>
        <strain evidence="2 3">UC8</strain>
    </source>
</reference>
<accession>A0A5B9QKG8</accession>
<sequence>MQPESLPVVIFLRRYWVVGLVLAMVVIHAAIISYVRSQVARLKNVQSTTVTVGSFQFQSATDRSTVYSFQLHAIVDPQRRHFAEETLMQTELEIHEQIEQLLRQSPPELFKDPTQTVLRDRLMEVLMGQISEPVVQRVLITDWLELPVSNFPIADLAASDP</sequence>
<keyword evidence="3" id="KW-1185">Reference proteome</keyword>
<keyword evidence="1" id="KW-1133">Transmembrane helix</keyword>
<evidence type="ECO:0008006" key="4">
    <source>
        <dbReference type="Google" id="ProtNLM"/>
    </source>
</evidence>
<evidence type="ECO:0000313" key="2">
    <source>
        <dbReference type="EMBL" id="QEG38489.1"/>
    </source>
</evidence>
<dbReference type="Proteomes" id="UP000325286">
    <property type="component" value="Chromosome"/>
</dbReference>
<keyword evidence="1" id="KW-0472">Membrane</keyword>
<evidence type="ECO:0000256" key="1">
    <source>
        <dbReference type="SAM" id="Phobius"/>
    </source>
</evidence>